<dbReference type="PANTHER" id="PTHR42928:SF5">
    <property type="entry name" value="BLR1237 PROTEIN"/>
    <property type="match status" value="1"/>
</dbReference>
<reference evidence="3 4" key="1">
    <citation type="submission" date="2024-06" db="EMBL/GenBank/DDBJ databases">
        <title>Sorghum-associated microbial communities from plants grown in Nebraska, USA.</title>
        <authorList>
            <person name="Schachtman D."/>
        </authorList>
    </citation>
    <scope>NUCLEOTIDE SEQUENCE [LARGE SCALE GENOMIC DNA]</scope>
    <source>
        <strain evidence="3 4">2709</strain>
    </source>
</reference>
<organism evidence="3 4">
    <name type="scientific">Ottowia thiooxydans</name>
    <dbReference type="NCBI Taxonomy" id="219182"/>
    <lineage>
        <taxon>Bacteria</taxon>
        <taxon>Pseudomonadati</taxon>
        <taxon>Pseudomonadota</taxon>
        <taxon>Betaproteobacteria</taxon>
        <taxon>Burkholderiales</taxon>
        <taxon>Comamonadaceae</taxon>
        <taxon>Ottowia</taxon>
    </lineage>
</organism>
<dbReference type="Pfam" id="PF03401">
    <property type="entry name" value="TctC"/>
    <property type="match status" value="1"/>
</dbReference>
<comment type="caution">
    <text evidence="3">The sequence shown here is derived from an EMBL/GenBank/DDBJ whole genome shotgun (WGS) entry which is preliminary data.</text>
</comment>
<dbReference type="EMBL" id="JBEPSH010000002">
    <property type="protein sequence ID" value="MET4576167.1"/>
    <property type="molecule type" value="Genomic_DNA"/>
</dbReference>
<proteinExistence type="inferred from homology"/>
<keyword evidence="4" id="KW-1185">Reference proteome</keyword>
<keyword evidence="3" id="KW-0675">Receptor</keyword>
<keyword evidence="2" id="KW-0732">Signal</keyword>
<dbReference type="SUPFAM" id="SSF53850">
    <property type="entry name" value="Periplasmic binding protein-like II"/>
    <property type="match status" value="1"/>
</dbReference>
<dbReference type="PANTHER" id="PTHR42928">
    <property type="entry name" value="TRICARBOXYLATE-BINDING PROTEIN"/>
    <property type="match status" value="1"/>
</dbReference>
<evidence type="ECO:0000256" key="2">
    <source>
        <dbReference type="SAM" id="SignalP"/>
    </source>
</evidence>
<dbReference type="InterPro" id="IPR005064">
    <property type="entry name" value="BUG"/>
</dbReference>
<dbReference type="PIRSF" id="PIRSF017082">
    <property type="entry name" value="YflP"/>
    <property type="match status" value="1"/>
</dbReference>
<evidence type="ECO:0000256" key="1">
    <source>
        <dbReference type="ARBA" id="ARBA00006987"/>
    </source>
</evidence>
<dbReference type="Gene3D" id="3.40.190.150">
    <property type="entry name" value="Bordetella uptake gene, domain 1"/>
    <property type="match status" value="1"/>
</dbReference>
<comment type="similarity">
    <text evidence="1">Belongs to the UPF0065 (bug) family.</text>
</comment>
<feature type="signal peptide" evidence="2">
    <location>
        <begin position="1"/>
        <end position="24"/>
    </location>
</feature>
<dbReference type="Gene3D" id="3.40.190.10">
    <property type="entry name" value="Periplasmic binding protein-like II"/>
    <property type="match status" value="1"/>
</dbReference>
<gene>
    <name evidence="3" type="ORF">ABIE13_001267</name>
</gene>
<evidence type="ECO:0000313" key="4">
    <source>
        <dbReference type="Proteomes" id="UP001549320"/>
    </source>
</evidence>
<accession>A0ABV2Q576</accession>
<sequence length="323" mass="33555">MLGSKRRSLVVALTGVLMAVPALAAFPDKPIKLVVPYPAGGLTDILARSIAHSITQSSGQPVVVDNRSGANGAIGAVAVARAAPDGYTVLVSNTDTHAINPSIYKKLAYDPVKDFEPVSLFATVPFALVVGKSNPASADFKTFVAAAKAKPRTLTFASWGVGSASHLGMELVSTAVGVTLHHVPFSGQAPGIQAVQAGHVDAMMLQPGGADAAARSGTAKVLAVTSDKRLPLLPDAPTLRELGVDVVTGNWFSIHVPKGTKPDVISRINQLVKEALADPKVQETFRAQSAMPESSTPDQLGSYVLSEQRRWGAIARAVSASVD</sequence>
<dbReference type="RefSeq" id="WP_354442088.1">
    <property type="nucleotide sequence ID" value="NZ_JBEPSH010000002.1"/>
</dbReference>
<dbReference type="InterPro" id="IPR042100">
    <property type="entry name" value="Bug_dom1"/>
</dbReference>
<feature type="chain" id="PRO_5046161064" evidence="2">
    <location>
        <begin position="25"/>
        <end position="323"/>
    </location>
</feature>
<protein>
    <submittedName>
        <fullName evidence="3">Tripartite-type tricarboxylate transporter receptor subunit TctC</fullName>
    </submittedName>
</protein>
<dbReference type="CDD" id="cd07012">
    <property type="entry name" value="PBP2_Bug_TTT"/>
    <property type="match status" value="1"/>
</dbReference>
<name>A0ABV2Q576_9BURK</name>
<evidence type="ECO:0000313" key="3">
    <source>
        <dbReference type="EMBL" id="MET4576167.1"/>
    </source>
</evidence>
<dbReference type="Proteomes" id="UP001549320">
    <property type="component" value="Unassembled WGS sequence"/>
</dbReference>